<dbReference type="Proteomes" id="UP000464378">
    <property type="component" value="Chromosome"/>
</dbReference>
<dbReference type="CDD" id="cd14014">
    <property type="entry name" value="STKc_PknB_like"/>
    <property type="match status" value="1"/>
</dbReference>
<dbReference type="GO" id="GO:0005524">
    <property type="term" value="F:ATP binding"/>
    <property type="evidence" value="ECO:0007669"/>
    <property type="project" value="UniProtKB-KW"/>
</dbReference>
<reference evidence="8" key="1">
    <citation type="submission" date="2019-04" db="EMBL/GenBank/DDBJ databases">
        <authorList>
            <consortium name="Science for Life Laboratories"/>
        </authorList>
    </citation>
    <scope>NUCLEOTIDE SEQUENCE</scope>
    <source>
        <strain evidence="8">MBLW1</strain>
    </source>
</reference>
<accession>A0A6C2YJX1</accession>
<dbReference type="Gene3D" id="1.10.510.10">
    <property type="entry name" value="Transferase(Phosphotransferase) domain 1"/>
    <property type="match status" value="1"/>
</dbReference>
<dbReference type="Pfam" id="PF00069">
    <property type="entry name" value="Pkinase"/>
    <property type="match status" value="1"/>
</dbReference>
<keyword evidence="6" id="KW-1133">Transmembrane helix</keyword>
<dbReference type="InterPro" id="IPR000719">
    <property type="entry name" value="Prot_kinase_dom"/>
</dbReference>
<keyword evidence="8" id="KW-0723">Serine/threonine-protein kinase</keyword>
<dbReference type="EMBL" id="LR586016">
    <property type="protein sequence ID" value="VIP01591.1"/>
    <property type="molecule type" value="Genomic_DNA"/>
</dbReference>
<dbReference type="SUPFAM" id="SSF56112">
    <property type="entry name" value="Protein kinase-like (PK-like)"/>
    <property type="match status" value="1"/>
</dbReference>
<keyword evidence="6" id="KW-0812">Transmembrane</keyword>
<dbReference type="InParanoid" id="A0A6C2YJX1"/>
<evidence type="ECO:0000256" key="1">
    <source>
        <dbReference type="ARBA" id="ARBA00022679"/>
    </source>
</evidence>
<feature type="compositionally biased region" description="Basic and acidic residues" evidence="5">
    <location>
        <begin position="418"/>
        <end position="429"/>
    </location>
</feature>
<dbReference type="PROSITE" id="PS50011">
    <property type="entry name" value="PROTEIN_KINASE_DOM"/>
    <property type="match status" value="1"/>
</dbReference>
<evidence type="ECO:0000256" key="3">
    <source>
        <dbReference type="ARBA" id="ARBA00022777"/>
    </source>
</evidence>
<name>A0A6C2YJX1_9BACT</name>
<dbReference type="GO" id="GO:0004674">
    <property type="term" value="F:protein serine/threonine kinase activity"/>
    <property type="evidence" value="ECO:0007669"/>
    <property type="project" value="UniProtKB-KW"/>
</dbReference>
<evidence type="ECO:0000256" key="5">
    <source>
        <dbReference type="SAM" id="MobiDB-lite"/>
    </source>
</evidence>
<feature type="domain" description="Protein kinase" evidence="7">
    <location>
        <begin position="76"/>
        <end position="340"/>
    </location>
</feature>
<dbReference type="Gene3D" id="3.30.200.20">
    <property type="entry name" value="Phosphorylase Kinase, domain 1"/>
    <property type="match status" value="1"/>
</dbReference>
<dbReference type="SMART" id="SM00220">
    <property type="entry name" value="S_TKc"/>
    <property type="match status" value="1"/>
</dbReference>
<dbReference type="EMBL" id="LR593887">
    <property type="protein sequence ID" value="VTR98862.1"/>
    <property type="molecule type" value="Genomic_DNA"/>
</dbReference>
<dbReference type="RefSeq" id="WP_162656774.1">
    <property type="nucleotide sequence ID" value="NZ_LR593887.1"/>
</dbReference>
<keyword evidence="9" id="KW-1185">Reference proteome</keyword>
<feature type="transmembrane region" description="Helical" evidence="6">
    <location>
        <begin position="465"/>
        <end position="486"/>
    </location>
</feature>
<keyword evidence="6" id="KW-0472">Membrane</keyword>
<keyword evidence="1" id="KW-0808">Transferase</keyword>
<gene>
    <name evidence="8" type="ORF">GMBLW1_23690</name>
</gene>
<keyword evidence="3 8" id="KW-0418">Kinase</keyword>
<keyword evidence="2" id="KW-0547">Nucleotide-binding</keyword>
<evidence type="ECO:0000256" key="4">
    <source>
        <dbReference type="ARBA" id="ARBA00022840"/>
    </source>
</evidence>
<dbReference type="AlphaFoldDB" id="A0A6C2YJX1"/>
<dbReference type="PANTHER" id="PTHR43289:SF6">
    <property type="entry name" value="SERINE_THREONINE-PROTEIN KINASE NEKL-3"/>
    <property type="match status" value="1"/>
</dbReference>
<feature type="region of interest" description="Disordered" evidence="5">
    <location>
        <begin position="395"/>
        <end position="451"/>
    </location>
</feature>
<dbReference type="KEGG" id="tim:GMBLW1_23690"/>
<dbReference type="PANTHER" id="PTHR43289">
    <property type="entry name" value="MITOGEN-ACTIVATED PROTEIN KINASE KINASE KINASE 20-RELATED"/>
    <property type="match status" value="1"/>
</dbReference>
<sequence>MMAQVTVESLVAAIRKSELIESRDLDRVFQRFQGQTSLENPEQFVAMLIDEALITNLQGKLLLEGKSRGFLVNGKYKLLELIAVGGMGAVYLCEHVLMRRLVAMKVLPRENNPTTGDVERFIREARAVASLDHPNIVKAFDLDRIGTAGNHCLILEYVDGPNLLNMVKKSGPLSVDRTVNYIIQTAEGLQHAHQAGWVHRDIKPHNILINRQGMIKILDMGLARLFNNGEGLTEQFDSRKILGTADYIAPEQVTSSSDVDIRADIYSLGATFYYLLTGRPPFDGGTTQDKLMWHQVREPEPVSKYRSDVPKGVVAAIQKMLAKDPRSRFQTPSEVAQALLPWANARVPAPLETELPRFCPLVQTFLNTVDSGRTSSTTTLSSILSRSVIDLTAVETKPRAQSPDNTAVDLSQPTWRGRSLDGPDEDRQRSGGSRGGSGSGKSSGSVSERRMPSHAISGGFFQRNLLSILVVGLLGVALTIAAIWSYQNNRPLGPPPKPATKPAN</sequence>
<protein>
    <recommendedName>
        <fullName evidence="7">Protein kinase domain-containing protein</fullName>
    </recommendedName>
</protein>
<dbReference type="InterPro" id="IPR011009">
    <property type="entry name" value="Kinase-like_dom_sf"/>
</dbReference>
<evidence type="ECO:0000313" key="9">
    <source>
        <dbReference type="Proteomes" id="UP000464378"/>
    </source>
</evidence>
<organism evidence="8">
    <name type="scientific">Tuwongella immobilis</name>
    <dbReference type="NCBI Taxonomy" id="692036"/>
    <lineage>
        <taxon>Bacteria</taxon>
        <taxon>Pseudomonadati</taxon>
        <taxon>Planctomycetota</taxon>
        <taxon>Planctomycetia</taxon>
        <taxon>Gemmatales</taxon>
        <taxon>Gemmataceae</taxon>
        <taxon>Tuwongella</taxon>
    </lineage>
</organism>
<evidence type="ECO:0000313" key="8">
    <source>
        <dbReference type="EMBL" id="VIP01591.1"/>
    </source>
</evidence>
<evidence type="ECO:0000256" key="6">
    <source>
        <dbReference type="SAM" id="Phobius"/>
    </source>
</evidence>
<feature type="compositionally biased region" description="Gly residues" evidence="5">
    <location>
        <begin position="432"/>
        <end position="441"/>
    </location>
</feature>
<keyword evidence="4" id="KW-0067">ATP-binding</keyword>
<evidence type="ECO:0000259" key="7">
    <source>
        <dbReference type="PROSITE" id="PS50011"/>
    </source>
</evidence>
<proteinExistence type="predicted"/>
<evidence type="ECO:0000256" key="2">
    <source>
        <dbReference type="ARBA" id="ARBA00022741"/>
    </source>
</evidence>
<feature type="compositionally biased region" description="Polar residues" evidence="5">
    <location>
        <begin position="402"/>
        <end position="414"/>
    </location>
</feature>